<proteinExistence type="predicted"/>
<evidence type="ECO:0000313" key="1">
    <source>
        <dbReference type="EMBL" id="KAK8512685.1"/>
    </source>
</evidence>
<name>A0ABR2BZZ5_9ROSI</name>
<comment type="caution">
    <text evidence="1">The sequence shown here is derived from an EMBL/GenBank/DDBJ whole genome shotgun (WGS) entry which is preliminary data.</text>
</comment>
<dbReference type="Proteomes" id="UP001472677">
    <property type="component" value="Unassembled WGS sequence"/>
</dbReference>
<organism evidence="1 2">
    <name type="scientific">Hibiscus sabdariffa</name>
    <name type="common">roselle</name>
    <dbReference type="NCBI Taxonomy" id="183260"/>
    <lineage>
        <taxon>Eukaryota</taxon>
        <taxon>Viridiplantae</taxon>
        <taxon>Streptophyta</taxon>
        <taxon>Embryophyta</taxon>
        <taxon>Tracheophyta</taxon>
        <taxon>Spermatophyta</taxon>
        <taxon>Magnoliopsida</taxon>
        <taxon>eudicotyledons</taxon>
        <taxon>Gunneridae</taxon>
        <taxon>Pentapetalae</taxon>
        <taxon>rosids</taxon>
        <taxon>malvids</taxon>
        <taxon>Malvales</taxon>
        <taxon>Malvaceae</taxon>
        <taxon>Malvoideae</taxon>
        <taxon>Hibiscus</taxon>
    </lineage>
</organism>
<evidence type="ECO:0000313" key="2">
    <source>
        <dbReference type="Proteomes" id="UP001472677"/>
    </source>
</evidence>
<sequence length="84" mass="9262">MAKLKERPRMGEGKAVSMFIDMDETGSRDCSTAIAILHSDHHHEPIWMGFIISIRLTANFNASLSVSTHALIIPCNKTSCYANA</sequence>
<protein>
    <submittedName>
        <fullName evidence="1">Uncharacterized protein</fullName>
    </submittedName>
</protein>
<accession>A0ABR2BZZ5</accession>
<reference evidence="1 2" key="1">
    <citation type="journal article" date="2024" name="G3 (Bethesda)">
        <title>Genome assembly of Hibiscus sabdariffa L. provides insights into metabolisms of medicinal natural products.</title>
        <authorList>
            <person name="Kim T."/>
        </authorList>
    </citation>
    <scope>NUCLEOTIDE SEQUENCE [LARGE SCALE GENOMIC DNA]</scope>
    <source>
        <strain evidence="1">TK-2024</strain>
        <tissue evidence="1">Old leaves</tissue>
    </source>
</reference>
<gene>
    <name evidence="1" type="ORF">V6N12_030102</name>
</gene>
<keyword evidence="2" id="KW-1185">Reference proteome</keyword>
<dbReference type="EMBL" id="JBBPBM010000071">
    <property type="protein sequence ID" value="KAK8512685.1"/>
    <property type="molecule type" value="Genomic_DNA"/>
</dbReference>